<evidence type="ECO:0000256" key="5">
    <source>
        <dbReference type="ARBA" id="ARBA00023186"/>
    </source>
</evidence>
<dbReference type="Pfam" id="PF07724">
    <property type="entry name" value="AAA_2"/>
    <property type="match status" value="1"/>
</dbReference>
<dbReference type="GO" id="GO:0008233">
    <property type="term" value="F:peptidase activity"/>
    <property type="evidence" value="ECO:0007669"/>
    <property type="project" value="UniProtKB-KW"/>
</dbReference>
<dbReference type="InterPro" id="IPR059188">
    <property type="entry name" value="Znf_CLPX-like"/>
</dbReference>
<feature type="binding site" evidence="6 7">
    <location>
        <position position="37"/>
    </location>
    <ligand>
        <name>Zn(2+)</name>
        <dbReference type="ChEBI" id="CHEBI:29105"/>
    </ligand>
</feature>
<dbReference type="GO" id="GO:0005524">
    <property type="term" value="F:ATP binding"/>
    <property type="evidence" value="ECO:0007669"/>
    <property type="project" value="UniProtKB-UniRule"/>
</dbReference>
<gene>
    <name evidence="6 9" type="primary">clpX</name>
    <name evidence="9" type="ORF">GLP18_00285</name>
</gene>
<dbReference type="InterPro" id="IPR027417">
    <property type="entry name" value="P-loop_NTPase"/>
</dbReference>
<dbReference type="InterPro" id="IPR003959">
    <property type="entry name" value="ATPase_AAA_core"/>
</dbReference>
<dbReference type="Pfam" id="PF06689">
    <property type="entry name" value="zf-C4_ClpX"/>
    <property type="match status" value="1"/>
</dbReference>
<dbReference type="GeneID" id="78827174"/>
<dbReference type="Gene3D" id="6.20.220.10">
    <property type="entry name" value="ClpX chaperone, C4-type zinc finger domain"/>
    <property type="match status" value="1"/>
</dbReference>
<feature type="binding site" evidence="6 7">
    <location>
        <position position="12"/>
    </location>
    <ligand>
        <name>Zn(2+)</name>
        <dbReference type="ChEBI" id="CHEBI:29105"/>
    </ligand>
</feature>
<reference evidence="9 10" key="1">
    <citation type="submission" date="2019-11" db="EMBL/GenBank/DDBJ databases">
        <title>Divergent Streptococcus suis from cattle.</title>
        <authorList>
            <person name="Williamson C."/>
        </authorList>
    </citation>
    <scope>NUCLEOTIDE SEQUENCE [LARGE SCALE GENOMIC DNA]</scope>
    <source>
        <strain evidence="9 10">10-36905</strain>
    </source>
</reference>
<evidence type="ECO:0000256" key="6">
    <source>
        <dbReference type="HAMAP-Rule" id="MF_00175"/>
    </source>
</evidence>
<comment type="subunit">
    <text evidence="6">Component of the ClpX-ClpP complex. Forms a hexameric ring that, in the presence of ATP, binds to fourteen ClpP subunits assembled into a disk-like structure with a central cavity, resembling the structure of eukaryotic proteasomes.</text>
</comment>
<dbReference type="SMART" id="SM00382">
    <property type="entry name" value="AAA"/>
    <property type="match status" value="1"/>
</dbReference>
<dbReference type="InterPro" id="IPR038366">
    <property type="entry name" value="Znf_CppX_C4_sf"/>
</dbReference>
<protein>
    <recommendedName>
        <fullName evidence="6">ATP-dependent Clp protease ATP-binding subunit ClpX</fullName>
    </recommendedName>
</protein>
<comment type="caution">
    <text evidence="9">The sequence shown here is derived from an EMBL/GenBank/DDBJ whole genome shotgun (WGS) entry which is preliminary data.</text>
</comment>
<keyword evidence="9" id="KW-0645">Protease</keyword>
<name>A0A6L8MUB6_STRSU</name>
<keyword evidence="3 6" id="KW-0862">Zinc</keyword>
<dbReference type="HAMAP" id="MF_00175">
    <property type="entry name" value="ClpX"/>
    <property type="match status" value="1"/>
</dbReference>
<dbReference type="InterPro" id="IPR046425">
    <property type="entry name" value="ClpX_bact"/>
</dbReference>
<dbReference type="NCBIfam" id="TIGR00382">
    <property type="entry name" value="clpX"/>
    <property type="match status" value="1"/>
</dbReference>
<dbReference type="AlphaFoldDB" id="A0A6L8MUB6"/>
<dbReference type="SUPFAM" id="SSF57716">
    <property type="entry name" value="Glucocorticoid receptor-like (DNA-binding domain)"/>
    <property type="match status" value="1"/>
</dbReference>
<dbReference type="InterPro" id="IPR019489">
    <property type="entry name" value="Clp_ATPase_C"/>
</dbReference>
<feature type="binding site" evidence="6 7">
    <location>
        <position position="15"/>
    </location>
    <ligand>
        <name>Zn(2+)</name>
        <dbReference type="ChEBI" id="CHEBI:29105"/>
    </ligand>
</feature>
<dbReference type="GO" id="GO:0046983">
    <property type="term" value="F:protein dimerization activity"/>
    <property type="evidence" value="ECO:0007669"/>
    <property type="project" value="UniProtKB-UniRule"/>
</dbReference>
<dbReference type="Gene3D" id="1.10.8.60">
    <property type="match status" value="1"/>
</dbReference>
<evidence type="ECO:0000256" key="4">
    <source>
        <dbReference type="ARBA" id="ARBA00022840"/>
    </source>
</evidence>
<evidence type="ECO:0000259" key="8">
    <source>
        <dbReference type="PROSITE" id="PS51902"/>
    </source>
</evidence>
<dbReference type="GO" id="GO:0051301">
    <property type="term" value="P:cell division"/>
    <property type="evidence" value="ECO:0007669"/>
    <property type="project" value="TreeGrafter"/>
</dbReference>
<dbReference type="EMBL" id="WNXH01000001">
    <property type="protein sequence ID" value="MYN68681.1"/>
    <property type="molecule type" value="Genomic_DNA"/>
</dbReference>
<dbReference type="GO" id="GO:0051082">
    <property type="term" value="F:unfolded protein binding"/>
    <property type="evidence" value="ECO:0007669"/>
    <property type="project" value="UniProtKB-UniRule"/>
</dbReference>
<feature type="binding site" evidence="6">
    <location>
        <begin position="118"/>
        <end position="125"/>
    </location>
    <ligand>
        <name>ATP</name>
        <dbReference type="ChEBI" id="CHEBI:30616"/>
    </ligand>
</feature>
<dbReference type="SMART" id="SM01086">
    <property type="entry name" value="ClpB_D2-small"/>
    <property type="match status" value="1"/>
</dbReference>
<dbReference type="SMART" id="SM00994">
    <property type="entry name" value="zf-C4_ClpX"/>
    <property type="match status" value="1"/>
</dbReference>
<keyword evidence="4 6" id="KW-0067">ATP-binding</keyword>
<comment type="similarity">
    <text evidence="6 7">Belongs to the ClpX chaperone family.</text>
</comment>
<evidence type="ECO:0000256" key="1">
    <source>
        <dbReference type="ARBA" id="ARBA00022723"/>
    </source>
</evidence>
<keyword evidence="2 6" id="KW-0547">Nucleotide-binding</keyword>
<dbReference type="InterPro" id="IPR010603">
    <property type="entry name" value="Znf_CppX_C4"/>
</dbReference>
<evidence type="ECO:0000313" key="10">
    <source>
        <dbReference type="Proteomes" id="UP000483765"/>
    </source>
</evidence>
<organism evidence="9 10">
    <name type="scientific">Streptococcus suis</name>
    <dbReference type="NCBI Taxonomy" id="1307"/>
    <lineage>
        <taxon>Bacteria</taxon>
        <taxon>Bacillati</taxon>
        <taxon>Bacillota</taxon>
        <taxon>Bacilli</taxon>
        <taxon>Lactobacillales</taxon>
        <taxon>Streptococcaceae</taxon>
        <taxon>Streptococcus</taxon>
    </lineage>
</organism>
<dbReference type="GO" id="GO:0016887">
    <property type="term" value="F:ATP hydrolysis activity"/>
    <property type="evidence" value="ECO:0007669"/>
    <property type="project" value="InterPro"/>
</dbReference>
<dbReference type="NCBIfam" id="NF003745">
    <property type="entry name" value="PRK05342.1"/>
    <property type="match status" value="1"/>
</dbReference>
<dbReference type="Gene3D" id="3.40.50.300">
    <property type="entry name" value="P-loop containing nucleotide triphosphate hydrolases"/>
    <property type="match status" value="1"/>
</dbReference>
<dbReference type="PANTHER" id="PTHR48102">
    <property type="entry name" value="ATP-DEPENDENT CLP PROTEASE ATP-BINDING SUBUNIT CLPX-LIKE, MITOCHONDRIAL-RELATED"/>
    <property type="match status" value="1"/>
</dbReference>
<dbReference type="FunFam" id="3.40.50.300:FF:000005">
    <property type="entry name" value="ATP-dependent Clp protease ATP-binding subunit ClpX"/>
    <property type="match status" value="1"/>
</dbReference>
<feature type="domain" description="ClpX-type ZB" evidence="8">
    <location>
        <begin position="1"/>
        <end position="53"/>
    </location>
</feature>
<dbReference type="InterPro" id="IPR050052">
    <property type="entry name" value="ATP-dep_Clp_protease_ClpX"/>
</dbReference>
<dbReference type="Proteomes" id="UP000483765">
    <property type="component" value="Unassembled WGS sequence"/>
</dbReference>
<feature type="binding site" evidence="6 7">
    <location>
        <position position="34"/>
    </location>
    <ligand>
        <name>Zn(2+)</name>
        <dbReference type="ChEBI" id="CHEBI:29105"/>
    </ligand>
</feature>
<dbReference type="CDD" id="cd19497">
    <property type="entry name" value="RecA-like_ClpX"/>
    <property type="match status" value="1"/>
</dbReference>
<proteinExistence type="inferred from homology"/>
<evidence type="ECO:0000256" key="2">
    <source>
        <dbReference type="ARBA" id="ARBA00022741"/>
    </source>
</evidence>
<dbReference type="PROSITE" id="PS51902">
    <property type="entry name" value="CLPX_ZB"/>
    <property type="match status" value="1"/>
</dbReference>
<evidence type="ECO:0000256" key="3">
    <source>
        <dbReference type="ARBA" id="ARBA00022833"/>
    </source>
</evidence>
<dbReference type="RefSeq" id="WP_024404609.1">
    <property type="nucleotide sequence ID" value="NZ_JAIMEP010000006.1"/>
</dbReference>
<evidence type="ECO:0000256" key="7">
    <source>
        <dbReference type="PROSITE-ProRule" id="PRU01250"/>
    </source>
</evidence>
<dbReference type="InterPro" id="IPR003593">
    <property type="entry name" value="AAA+_ATPase"/>
</dbReference>
<keyword evidence="5 6" id="KW-0143">Chaperone</keyword>
<dbReference type="InterPro" id="IPR004487">
    <property type="entry name" value="Clp_protease_ATP-bd_su_ClpX"/>
</dbReference>
<sequence length="408" mass="45506">MAVKHTQELIYCSFCGKNQEEVKKIIAGNNVFICNECVELAQEIIREELAEEVLTDLADTPKPQELLNILNNYVIGQDRAKRALAVAVYNHYKRINFQDSRDENDVDLQKSNILMIGPTGSGKTFLAQTLAKSLNVPFAIADATALTEAGYVGEDVENILLKLLQAADFNIDRAERGIIYVDEIDKIAKKGENVSITRDVSGEGVQQALLKIIEGTVASVPPQGGRKHPNQEMIHVDTKNILFIVGGAFDGIEEIVKQRLGEKIIGFGQNNRAIDEKESYMQHIIADDIQKFGIIPELIGRLPVFAALDQLTTEDLIRILTEPKNALVKQYQTLLSYDNVELEFDQDALEEIAKKAIERKTGARGLRSIIEETMMDVMFEVPSQENVKRVRVTKDAVDGKEKPLLETA</sequence>
<dbReference type="GO" id="GO:0009376">
    <property type="term" value="C:HslUV protease complex"/>
    <property type="evidence" value="ECO:0007669"/>
    <property type="project" value="TreeGrafter"/>
</dbReference>
<dbReference type="FunFam" id="1.10.8.60:FF:000002">
    <property type="entry name" value="ATP-dependent Clp protease ATP-binding subunit ClpX"/>
    <property type="match status" value="1"/>
</dbReference>
<keyword evidence="1 6" id="KW-0479">Metal-binding</keyword>
<dbReference type="GO" id="GO:0140662">
    <property type="term" value="F:ATP-dependent protein folding chaperone"/>
    <property type="evidence" value="ECO:0007669"/>
    <property type="project" value="InterPro"/>
</dbReference>
<accession>A0A6L8MUB6</accession>
<dbReference type="GO" id="GO:0051603">
    <property type="term" value="P:proteolysis involved in protein catabolic process"/>
    <property type="evidence" value="ECO:0007669"/>
    <property type="project" value="TreeGrafter"/>
</dbReference>
<dbReference type="GO" id="GO:0008270">
    <property type="term" value="F:zinc ion binding"/>
    <property type="evidence" value="ECO:0007669"/>
    <property type="project" value="UniProtKB-UniRule"/>
</dbReference>
<keyword evidence="9" id="KW-0378">Hydrolase</keyword>
<dbReference type="PANTHER" id="PTHR48102:SF7">
    <property type="entry name" value="ATP-DEPENDENT CLP PROTEASE ATP-BINDING SUBUNIT CLPX-LIKE, MITOCHONDRIAL"/>
    <property type="match status" value="1"/>
</dbReference>
<dbReference type="Pfam" id="PF10431">
    <property type="entry name" value="ClpB_D2-small"/>
    <property type="match status" value="1"/>
</dbReference>
<comment type="function">
    <text evidence="6">ATP-dependent specificity component of the Clp protease. It directs the protease to specific substrates. Can perform chaperone functions in the absence of ClpP.</text>
</comment>
<dbReference type="SUPFAM" id="SSF52540">
    <property type="entry name" value="P-loop containing nucleoside triphosphate hydrolases"/>
    <property type="match status" value="1"/>
</dbReference>
<evidence type="ECO:0000313" key="9">
    <source>
        <dbReference type="EMBL" id="MYN68681.1"/>
    </source>
</evidence>